<reference evidence="3 5" key="1">
    <citation type="submission" date="2020-01" db="EMBL/GenBank/DDBJ databases">
        <authorList>
            <consortium name="DOE Joint Genome Institute"/>
            <person name="Haridas S."/>
            <person name="Albert R."/>
            <person name="Binder M."/>
            <person name="Bloem J."/>
            <person name="Labutti K."/>
            <person name="Salamov A."/>
            <person name="Andreopoulos B."/>
            <person name="Baker S.E."/>
            <person name="Barry K."/>
            <person name="Bills G."/>
            <person name="Bluhm B.H."/>
            <person name="Cannon C."/>
            <person name="Castanera R."/>
            <person name="Culley D.E."/>
            <person name="Daum C."/>
            <person name="Ezra D."/>
            <person name="Gonzalez J.B."/>
            <person name="Henrissat B."/>
            <person name="Kuo A."/>
            <person name="Liang C."/>
            <person name="Lipzen A."/>
            <person name="Lutzoni F."/>
            <person name="Magnuson J."/>
            <person name="Mondo S."/>
            <person name="Nolan M."/>
            <person name="Ohm R."/>
            <person name="Pangilinan J."/>
            <person name="Park H.-J."/>
            <person name="Ramirez L."/>
            <person name="Alfaro M."/>
            <person name="Sun H."/>
            <person name="Tritt A."/>
            <person name="Yoshinaga Y."/>
            <person name="Zwiers L.-H."/>
            <person name="Turgeon B.G."/>
            <person name="Goodwin S.B."/>
            <person name="Spatafora J.W."/>
            <person name="Crous P.W."/>
            <person name="Grigoriev I.V."/>
        </authorList>
    </citation>
    <scope>NUCLEOTIDE SEQUENCE</scope>
    <source>
        <strain evidence="3 5">CBS 781.70</strain>
    </source>
</reference>
<dbReference type="OrthoDB" id="4739136at2759"/>
<evidence type="ECO:0000259" key="2">
    <source>
        <dbReference type="Pfam" id="PF25482"/>
    </source>
</evidence>
<dbReference type="EMBL" id="ML975149">
    <property type="protein sequence ID" value="KAF1817263.1"/>
    <property type="molecule type" value="Genomic_DNA"/>
</dbReference>
<feature type="compositionally biased region" description="Basic residues" evidence="1">
    <location>
        <begin position="171"/>
        <end position="180"/>
    </location>
</feature>
<evidence type="ECO:0000313" key="5">
    <source>
        <dbReference type="RefSeq" id="XP_033538894.1"/>
    </source>
</evidence>
<reference evidence="5" key="3">
    <citation type="submission" date="2025-04" db="UniProtKB">
        <authorList>
            <consortium name="RefSeq"/>
        </authorList>
    </citation>
    <scope>IDENTIFICATION</scope>
    <source>
        <strain evidence="5">CBS 781.70</strain>
    </source>
</reference>
<name>A0A6G1GGT9_9PEZI</name>
<feature type="domain" description="DUF7905" evidence="2">
    <location>
        <begin position="498"/>
        <end position="830"/>
    </location>
</feature>
<dbReference type="Pfam" id="PF25482">
    <property type="entry name" value="DUF7905"/>
    <property type="match status" value="1"/>
</dbReference>
<feature type="compositionally biased region" description="Acidic residues" evidence="1">
    <location>
        <begin position="22"/>
        <end position="36"/>
    </location>
</feature>
<proteinExistence type="predicted"/>
<feature type="region of interest" description="Disordered" evidence="1">
    <location>
        <begin position="900"/>
        <end position="930"/>
    </location>
</feature>
<keyword evidence="4" id="KW-1185">Reference proteome</keyword>
<dbReference type="AlphaFoldDB" id="A0A6G1GGT9"/>
<feature type="region of interest" description="Disordered" evidence="1">
    <location>
        <begin position="106"/>
        <end position="220"/>
    </location>
</feature>
<organism evidence="3">
    <name type="scientific">Eremomyces bilateralis CBS 781.70</name>
    <dbReference type="NCBI Taxonomy" id="1392243"/>
    <lineage>
        <taxon>Eukaryota</taxon>
        <taxon>Fungi</taxon>
        <taxon>Dikarya</taxon>
        <taxon>Ascomycota</taxon>
        <taxon>Pezizomycotina</taxon>
        <taxon>Dothideomycetes</taxon>
        <taxon>Dothideomycetes incertae sedis</taxon>
        <taxon>Eremomycetales</taxon>
        <taxon>Eremomycetaceae</taxon>
        <taxon>Eremomyces</taxon>
    </lineage>
</organism>
<dbReference type="Proteomes" id="UP000504638">
    <property type="component" value="Unplaced"/>
</dbReference>
<accession>A0A6G1GGT9</accession>
<dbReference type="InterPro" id="IPR057227">
    <property type="entry name" value="DUF7905"/>
</dbReference>
<reference evidence="5" key="2">
    <citation type="submission" date="2020-04" db="EMBL/GenBank/DDBJ databases">
        <authorList>
            <consortium name="NCBI Genome Project"/>
        </authorList>
    </citation>
    <scope>NUCLEOTIDE SEQUENCE</scope>
    <source>
        <strain evidence="5">CBS 781.70</strain>
    </source>
</reference>
<protein>
    <recommendedName>
        <fullName evidence="2">DUF7905 domain-containing protein</fullName>
    </recommendedName>
</protein>
<feature type="region of interest" description="Disordered" evidence="1">
    <location>
        <begin position="1"/>
        <end position="50"/>
    </location>
</feature>
<dbReference type="RefSeq" id="XP_033538894.1">
    <property type="nucleotide sequence ID" value="XM_033677853.1"/>
</dbReference>
<evidence type="ECO:0000313" key="4">
    <source>
        <dbReference type="Proteomes" id="UP000504638"/>
    </source>
</evidence>
<evidence type="ECO:0000256" key="1">
    <source>
        <dbReference type="SAM" id="MobiDB-lite"/>
    </source>
</evidence>
<sequence>MGDSNQFAVLQESSPSRTNKDEEPDLMSFSDDEESPSSEAAKANGVAQLPIQETAPKVVLPSDLPQIEYQVGLITVGAKSDTVNRNGMSTTAKVETSSLKQLEVAPTRPNPPIMPPHNSAHLPKPHGNGSKPTYSQVDDPNRKLHFTKKMEPIGGGLPRYTHVLSSGPPRPTRKGSRRPKIFSSLVTDPDNAGRRKWRKRERPCDEMKFPPGFDPGDQSHLPARYPRLDLADVARSCEVYMEPNLNIPNGHILLNFYGLPNDVRRAKAKIQVWLQAVPKELLGTKFARVRAEVTRFYGEQSILAQTSLEKYRRPPPPNVIFGMIAEIAWGRRDWRMEEVLGENLEALDPIRMDHKIYITKKWDAHGDPILCLYCEDSLGATEGMARIMAIDKQVDAREYEKPQIVLFKRVYLSEIVDTVAVRKFTTSTFCSTDWAGLTNEPPPVIGFACELEGKQLDSYALTARQEMLPPLGPSNEEAKLVEIDKLAPGSILLGVSDNDERNLQLLEAITIPTLELLNYFRGNLKMRVRVGQFLVDAVRTDKKNNPVTKYSLEEFEQLINERNADDVGNFNSEVTEHLGDRKLERHILGRLQRSSAILSPYDLLTDDLNSMRPRYSATFLFKFQETKKSYSTYRLETSYAADLQPMEGGQASSRGTWSKFFANEDGPTQMLQFCFADLTGRGLSYHFGIEGTHSLHESQVPSRLLDFAKTIRFHPEVAGVHWMNGKRFVTFGDERSLAMSKLPLIEFVQRRHWLFRIKGTECVIDLSYVQTAELSEPVAGSKAEAKIVDTPRSGWALNMFYENWDDLLGYNGTLAIGNKTLWRPEEWQFFGANAPRWKAYLQGTFFKELMQNMELLENIVLGQCQGHGYQHLIGNYAGGDFAPNHDVDFPDYNVAASSHYDSGDPTSDFDRDTSAGYDADTPANHNKESG</sequence>
<dbReference type="GeneID" id="54418423"/>
<feature type="compositionally biased region" description="Polar residues" evidence="1">
    <location>
        <begin position="1"/>
        <end position="17"/>
    </location>
</feature>
<gene>
    <name evidence="3 5" type="ORF">P152DRAFT_445379</name>
</gene>
<evidence type="ECO:0000313" key="3">
    <source>
        <dbReference type="EMBL" id="KAF1817263.1"/>
    </source>
</evidence>